<dbReference type="GO" id="GO:0033842">
    <property type="term" value="F:N-acetyl-beta-glucosaminyl-derivative 4-beta-N-acetylgalactosaminyltransferase activity"/>
    <property type="evidence" value="ECO:0007669"/>
    <property type="project" value="UniProtKB-EC"/>
</dbReference>
<dbReference type="Proteomes" id="UP000519115">
    <property type="component" value="Unassembled WGS sequence"/>
</dbReference>
<feature type="region of interest" description="Disordered" evidence="11">
    <location>
        <begin position="537"/>
        <end position="580"/>
    </location>
</feature>
<feature type="region of interest" description="Disordered" evidence="11">
    <location>
        <begin position="361"/>
        <end position="380"/>
    </location>
</feature>
<evidence type="ECO:0000256" key="10">
    <source>
        <dbReference type="RuleBase" id="RU364016"/>
    </source>
</evidence>
<keyword evidence="8" id="KW-0472">Membrane</keyword>
<dbReference type="SUPFAM" id="SSF53448">
    <property type="entry name" value="Nucleotide-diphospho-sugar transferases"/>
    <property type="match status" value="1"/>
</dbReference>
<comment type="caution">
    <text evidence="13">The sequence shown here is derived from an EMBL/GenBank/DDBJ whole genome shotgun (WGS) entry which is preliminary data.</text>
</comment>
<dbReference type="EMBL" id="VXAF01000015">
    <property type="protein sequence ID" value="NXJ45304.1"/>
    <property type="molecule type" value="Genomic_DNA"/>
</dbReference>
<keyword evidence="5 10" id="KW-0735">Signal-anchor</keyword>
<feature type="compositionally biased region" description="Basic and acidic residues" evidence="11">
    <location>
        <begin position="261"/>
        <end position="270"/>
    </location>
</feature>
<evidence type="ECO:0000313" key="14">
    <source>
        <dbReference type="Proteomes" id="UP000519115"/>
    </source>
</evidence>
<keyword evidence="6" id="KW-1133">Transmembrane helix</keyword>
<name>A0A7L0BEW8_9AVES</name>
<feature type="region of interest" description="Disordered" evidence="11">
    <location>
        <begin position="248"/>
        <end position="270"/>
    </location>
</feature>
<keyword evidence="4" id="KW-0812">Transmembrane</keyword>
<dbReference type="InterPro" id="IPR051227">
    <property type="entry name" value="CS_glycosyltransferase"/>
</dbReference>
<comment type="catalytic activity">
    <reaction evidence="9 10">
        <text>an N-acetyl-beta-D-glucosaminyl derivative + UDP-N-acetyl-alpha-D-galactosamine = an N-acetyl-beta-D-galactosaminyl-(1-&gt;4)-N-acetyl-beta-D-glucosaminyl derivative + UDP + H(+)</text>
        <dbReference type="Rhea" id="RHEA:20493"/>
        <dbReference type="ChEBI" id="CHEBI:15378"/>
        <dbReference type="ChEBI" id="CHEBI:58223"/>
        <dbReference type="ChEBI" id="CHEBI:61631"/>
        <dbReference type="ChEBI" id="CHEBI:67138"/>
        <dbReference type="ChEBI" id="CHEBI:138027"/>
        <dbReference type="EC" id="2.4.1.244"/>
    </reaction>
</comment>
<dbReference type="PROSITE" id="PS51820">
    <property type="entry name" value="PA14"/>
    <property type="match status" value="1"/>
</dbReference>
<evidence type="ECO:0000259" key="12">
    <source>
        <dbReference type="PROSITE" id="PS51820"/>
    </source>
</evidence>
<gene>
    <name evidence="13" type="primary">B4galnt3</name>
    <name evidence="13" type="ORF">SPITYR_R10401</name>
</gene>
<dbReference type="PANTHER" id="PTHR12369:SF15">
    <property type="entry name" value="BETA-1,4-N-ACETYLGALACTOSAMINYLTRANSFERASE 3"/>
    <property type="match status" value="1"/>
</dbReference>
<dbReference type="Pfam" id="PF05679">
    <property type="entry name" value="CHGN"/>
    <property type="match status" value="1"/>
</dbReference>
<organism evidence="13 14">
    <name type="scientific">Spizaetus tyrannus</name>
    <name type="common">black hawk-eagle</name>
    <dbReference type="NCBI Taxonomy" id="252798"/>
    <lineage>
        <taxon>Eukaryota</taxon>
        <taxon>Metazoa</taxon>
        <taxon>Chordata</taxon>
        <taxon>Craniata</taxon>
        <taxon>Vertebrata</taxon>
        <taxon>Euteleostomi</taxon>
        <taxon>Archelosauria</taxon>
        <taxon>Archosauria</taxon>
        <taxon>Dinosauria</taxon>
        <taxon>Saurischia</taxon>
        <taxon>Theropoda</taxon>
        <taxon>Coelurosauria</taxon>
        <taxon>Aves</taxon>
        <taxon>Neognathae</taxon>
        <taxon>Neoaves</taxon>
        <taxon>Telluraves</taxon>
        <taxon>Accipitrimorphae</taxon>
        <taxon>Accipitriformes</taxon>
        <taxon>Accipitridae</taxon>
        <taxon>Accipitrinae</taxon>
        <taxon>Spizaetus</taxon>
    </lineage>
</organism>
<dbReference type="Pfam" id="PF07691">
    <property type="entry name" value="PA14"/>
    <property type="match status" value="1"/>
</dbReference>
<evidence type="ECO:0000256" key="8">
    <source>
        <dbReference type="ARBA" id="ARBA00023136"/>
    </source>
</evidence>
<evidence type="ECO:0000256" key="5">
    <source>
        <dbReference type="ARBA" id="ARBA00022968"/>
    </source>
</evidence>
<reference evidence="13 14" key="1">
    <citation type="submission" date="2019-09" db="EMBL/GenBank/DDBJ databases">
        <title>Bird 10,000 Genomes (B10K) Project - Family phase.</title>
        <authorList>
            <person name="Zhang G."/>
        </authorList>
    </citation>
    <scope>NUCLEOTIDE SEQUENCE [LARGE SCALE GENOMIC DNA]</scope>
    <source>
        <strain evidence="13">B10K-DU-007-42</strain>
        <tissue evidence="13">Muscle</tissue>
    </source>
</reference>
<accession>A0A7L0BEW8</accession>
<evidence type="ECO:0000256" key="1">
    <source>
        <dbReference type="ARBA" id="ARBA00004447"/>
    </source>
</evidence>
<evidence type="ECO:0000256" key="9">
    <source>
        <dbReference type="ARBA" id="ARBA00052364"/>
    </source>
</evidence>
<feature type="domain" description="PA14" evidence="12">
    <location>
        <begin position="61"/>
        <end position="223"/>
    </location>
</feature>
<dbReference type="FunFam" id="3.90.550.10:FF:000063">
    <property type="entry name" value="Beta-1,4-N-acetylgalactosaminyltransferase"/>
    <property type="match status" value="1"/>
</dbReference>
<proteinExistence type="inferred from homology"/>
<evidence type="ECO:0000256" key="6">
    <source>
        <dbReference type="ARBA" id="ARBA00022989"/>
    </source>
</evidence>
<feature type="compositionally biased region" description="Polar residues" evidence="11">
    <location>
        <begin position="248"/>
        <end position="258"/>
    </location>
</feature>
<feature type="non-terminal residue" evidence="13">
    <location>
        <position position="1"/>
    </location>
</feature>
<comment type="function">
    <text evidence="10">Transfers N-acetylgalactosamine (GalNAc) from UDP-GalNAc to N-acetylglucosamine-beta-benzyl with a beta-1,4-linkage to form N,N'-diacetyllactosediamine, GalNAc-beta-1,4-GlcNAc structures in N-linked glycans and probably O-linked glycans.</text>
</comment>
<dbReference type="PANTHER" id="PTHR12369">
    <property type="entry name" value="CHONDROITIN SYNTHASE"/>
    <property type="match status" value="1"/>
</dbReference>
<comment type="subcellular location">
    <subcellularLocation>
        <location evidence="1 10">Golgi apparatus</location>
        <location evidence="1 10">Golgi stack membrane</location>
        <topology evidence="1 10">Single-pass type II membrane protein</topology>
    </subcellularLocation>
</comment>
<feature type="non-terminal residue" evidence="13">
    <location>
        <position position="949"/>
    </location>
</feature>
<feature type="compositionally biased region" description="Basic and acidic residues" evidence="11">
    <location>
        <begin position="361"/>
        <end position="370"/>
    </location>
</feature>
<keyword evidence="7 10" id="KW-0333">Golgi apparatus</keyword>
<sequence>GYESWRELAKALADTNVPGGDPSVQFYYPQKLGHQNQELQRGGRNKSNYAAAGKPVPWMPEFQGQANLHVFEDWCGSSTEQLRKNLHFPFFPHTRTTLKKLAVSPKWTNYGLRIFGYLHPFTDGEFQFAIAADDNAEFWLSPDEKTSGLQLLASVGKTGKEWTAPGEFGKFHSQQSKMVRLSAAGRYYFEVLHKQDDRGTDHVEVAWRLNDPEAKFKVIDSQYLSLFANETLLKMDEVGHIPQTLASLTSRPADSSGSKAHPADMLKPDPRDTLYKVPLLSKSRVRRALPDCSYKPSYLVNGFPLQRYQGLQFVHLSFVYPNDYSRLSHMEKDNKCFYQENPYYLERFGFYKYMKMDRPEKSLDSGEKTEQPGSQEGNLDDLQYAEQDTESTSHPKRPGVGRAELAGNAPSSVVGSDNVHKDYSLRERRRLLSVMGGDIGEGLQRRRMKRSGVKSATLAFANQSLSQAGLERNPIMKRPRLKAGVKGNSRSPPQHARAVQVRAPVKKVNPPPRTIQQPGLPQWLKQVESYIAEQKAANGGDVGEGEAQVASPVKGKSGPVAAEEEEEEADGEPEEEDEEDFDYVPVFDQAVNWEQTFSTSNLDFHMLRTDWIDLKCNTSGNLLLREREALEVTRVFLKKLNQRSKGRFQLQRIVNIEKRQDRIRGGRYLLELELLEQGERLVRFSEYVFAQGWQGVGGDEEEERKMRNLAWGRRRHLMAVANEPELCWPQGFSWNHRAVVHFVVPVKNQARWVLQFISDMEELFRVTKDPYFNIIITDYSSDDMDVEKALKRSTLPSYQYLKLTGNFERSAGLQAGIDLVTDPHSIVFLCDLHIHFPAGVIDSIRKHCVEGKMAFAPMVMRLHCGMSPQWPDGYWEVNGFGLLGIYKSDLDKIGGMNTKEFRDRWGGEDWELLDRILQAGLEVERLSLRNFFHWFHSKRGMWNRRQLKT</sequence>
<keyword evidence="3 10" id="KW-0808">Transferase</keyword>
<feature type="region of interest" description="Disordered" evidence="11">
    <location>
        <begin position="385"/>
        <end position="421"/>
    </location>
</feature>
<evidence type="ECO:0000313" key="13">
    <source>
        <dbReference type="EMBL" id="NXJ45304.1"/>
    </source>
</evidence>
<dbReference type="InterPro" id="IPR029044">
    <property type="entry name" value="Nucleotide-diphossugar_trans"/>
</dbReference>
<dbReference type="EC" id="2.4.1.244" evidence="10"/>
<feature type="compositionally biased region" description="Acidic residues" evidence="11">
    <location>
        <begin position="562"/>
        <end position="580"/>
    </location>
</feature>
<dbReference type="InterPro" id="IPR011658">
    <property type="entry name" value="PA14_dom"/>
</dbReference>
<evidence type="ECO:0000256" key="7">
    <source>
        <dbReference type="ARBA" id="ARBA00023034"/>
    </source>
</evidence>
<dbReference type="AlphaFoldDB" id="A0A7L0BEW8"/>
<evidence type="ECO:0000256" key="4">
    <source>
        <dbReference type="ARBA" id="ARBA00022692"/>
    </source>
</evidence>
<keyword evidence="14" id="KW-1185">Reference proteome</keyword>
<dbReference type="InterPro" id="IPR008428">
    <property type="entry name" value="Chond_GalNAc"/>
</dbReference>
<evidence type="ECO:0000256" key="3">
    <source>
        <dbReference type="ARBA" id="ARBA00022679"/>
    </source>
</evidence>
<dbReference type="GO" id="GO:0032580">
    <property type="term" value="C:Golgi cisterna membrane"/>
    <property type="evidence" value="ECO:0007669"/>
    <property type="project" value="UniProtKB-SubCell"/>
</dbReference>
<evidence type="ECO:0000256" key="2">
    <source>
        <dbReference type="ARBA" id="ARBA00009239"/>
    </source>
</evidence>
<comment type="similarity">
    <text evidence="2 10">Belongs to the chondroitin N-acetylgalactosaminyltransferase family.</text>
</comment>
<dbReference type="InterPro" id="IPR037524">
    <property type="entry name" value="PA14/GLEYA"/>
</dbReference>
<evidence type="ECO:0000256" key="11">
    <source>
        <dbReference type="SAM" id="MobiDB-lite"/>
    </source>
</evidence>
<protein>
    <recommendedName>
        <fullName evidence="10">Beta-1,4-N-acetylgalactosaminyltransferase</fullName>
        <ecNumber evidence="10">2.4.1.244</ecNumber>
    </recommendedName>
</protein>
<dbReference type="Gene3D" id="3.90.550.10">
    <property type="entry name" value="Spore Coat Polysaccharide Biosynthesis Protein SpsA, Chain A"/>
    <property type="match status" value="1"/>
</dbReference>
<dbReference type="SMART" id="SM00758">
    <property type="entry name" value="PA14"/>
    <property type="match status" value="1"/>
</dbReference>